<sequence length="1134" mass="127645">DVSITPAAPPSATPTTRRVLPDYSTERLYTSWKLLVPTLVQGYLTYTAATIGTAVQASEKTISSCATQTCAFKVTSITALYFDLLITHGLFPTAPSQPRMAVSVELLSFYRALFERSCDAINALSSALHTFYVRRGFRMTDRKGDTILEPFRRSLGQAVQWFDVLSIEIEHQTEKILQVCRENILNATHPSPRSNPSITLPLAISTTAASLARCADILIKRCPACFGGKTFGRTLEEGADIHVALDGNFHHRHRRSAGDCPPFFTPEYILPKAQVDLVGVRIERERKKPPKPYKSPVPDEAIDHCEKAYEAADGKKQKAAMDSFDDTGLMCLICRHDIPLFFANIDTPGEQQKFGVALIEHVFSLLPPRATVVALYDVGCVLARSIAKFNFLADDVVQRLRFTTTAMHAYGHEWSCQLVYNPRMSVGLGLSDGEGVERLWSRYTRLIGVERSSSRQRRLWLIDRRALAIGNELVADLGGWIRRRLKKGVQNQGDVASRTLDECGVSVNELEAEWRKQRKSQLSIRAHAPARLKKELDTVLALQTELEASEKAIQVTRSTIAKFAQKPSPETITTLESLERGHDLMISKVESLYSSLDVQDKFPELQGMDLEFVRTLLMARDLKINIRKRAIGSFFEWDKLDQAVGGQNQALGTKLHQHTRKAIAKRQPALMTALRKFNGYCDRLASLYQEEWSVPLPQPLPTTLTALRTDQTLLEDVWISPVNGDKPRWLEDQNVREGIRAMLKRARCIEEQRRLGMEADNLCRWFGDELAAVEFALRSTISVPFAVLLNQHRENLRQLQTRWVNPLVSDIRYQAQADRALALAAQLSGSSVPVQLNFVNSMQELEINSDVGNNTQEPPANLAPTLDFEFYEEDLADPEQVALEDILITIGDSDDDTDDVPSPANADIVWALSPVSHSFILVRPRRDGFPRQIFDTRDLAILASPTARLNDTCINGGAALLYSHFLSPQARRCAILSTHDLPRIRYGASDDDLWRNSSWTEYWTKDIWIIPIHRPHPVGHWVLCTAYFSARELHLFDSFAEEMPWENDIKDIMTLISRLLVIAQKRYNGVQMNLSGWVARPVTVEPLQTNGYDCGIWVLAATTSVLRGFGVSGMHERHMAAMRHFIRTLVLSIP</sequence>
<reference evidence="1" key="1">
    <citation type="journal article" date="2021" name="New Phytol.">
        <title>Evolutionary innovations through gain and loss of genes in the ectomycorrhizal Boletales.</title>
        <authorList>
            <person name="Wu G."/>
            <person name="Miyauchi S."/>
            <person name="Morin E."/>
            <person name="Kuo A."/>
            <person name="Drula E."/>
            <person name="Varga T."/>
            <person name="Kohler A."/>
            <person name="Feng B."/>
            <person name="Cao Y."/>
            <person name="Lipzen A."/>
            <person name="Daum C."/>
            <person name="Hundley H."/>
            <person name="Pangilinan J."/>
            <person name="Johnson J."/>
            <person name="Barry K."/>
            <person name="LaButti K."/>
            <person name="Ng V."/>
            <person name="Ahrendt S."/>
            <person name="Min B."/>
            <person name="Choi I.G."/>
            <person name="Park H."/>
            <person name="Plett J.M."/>
            <person name="Magnuson J."/>
            <person name="Spatafora J.W."/>
            <person name="Nagy L.G."/>
            <person name="Henrissat B."/>
            <person name="Grigoriev I.V."/>
            <person name="Yang Z.L."/>
            <person name="Xu J."/>
            <person name="Martin F.M."/>
        </authorList>
    </citation>
    <scope>NUCLEOTIDE SEQUENCE</scope>
    <source>
        <strain evidence="1">ATCC 28755</strain>
    </source>
</reference>
<organism evidence="1 2">
    <name type="scientific">Hygrophoropsis aurantiaca</name>
    <dbReference type="NCBI Taxonomy" id="72124"/>
    <lineage>
        <taxon>Eukaryota</taxon>
        <taxon>Fungi</taxon>
        <taxon>Dikarya</taxon>
        <taxon>Basidiomycota</taxon>
        <taxon>Agaricomycotina</taxon>
        <taxon>Agaricomycetes</taxon>
        <taxon>Agaricomycetidae</taxon>
        <taxon>Boletales</taxon>
        <taxon>Coniophorineae</taxon>
        <taxon>Hygrophoropsidaceae</taxon>
        <taxon>Hygrophoropsis</taxon>
    </lineage>
</organism>
<dbReference type="EMBL" id="MU268198">
    <property type="protein sequence ID" value="KAH7905408.1"/>
    <property type="molecule type" value="Genomic_DNA"/>
</dbReference>
<name>A0ACB7ZXA5_9AGAM</name>
<comment type="caution">
    <text evidence="1">The sequence shown here is derived from an EMBL/GenBank/DDBJ whole genome shotgun (WGS) entry which is preliminary data.</text>
</comment>
<keyword evidence="2" id="KW-1185">Reference proteome</keyword>
<proteinExistence type="predicted"/>
<protein>
    <submittedName>
        <fullName evidence="1">Uncharacterized protein</fullName>
    </submittedName>
</protein>
<evidence type="ECO:0000313" key="1">
    <source>
        <dbReference type="EMBL" id="KAH7905408.1"/>
    </source>
</evidence>
<accession>A0ACB7ZXA5</accession>
<gene>
    <name evidence="1" type="ORF">BJ138DRAFT_1230003</name>
</gene>
<feature type="non-terminal residue" evidence="1">
    <location>
        <position position="1134"/>
    </location>
</feature>
<feature type="non-terminal residue" evidence="1">
    <location>
        <position position="1"/>
    </location>
</feature>
<evidence type="ECO:0000313" key="2">
    <source>
        <dbReference type="Proteomes" id="UP000790377"/>
    </source>
</evidence>
<dbReference type="Proteomes" id="UP000790377">
    <property type="component" value="Unassembled WGS sequence"/>
</dbReference>